<dbReference type="EMBL" id="MKQP01000072">
    <property type="protein sequence ID" value="OMD21841.1"/>
    <property type="molecule type" value="Genomic_DNA"/>
</dbReference>
<reference evidence="6 7" key="1">
    <citation type="submission" date="2016-10" db="EMBL/GenBank/DDBJ databases">
        <title>Paenibacillus species isolates.</title>
        <authorList>
            <person name="Beno S.M."/>
        </authorList>
    </citation>
    <scope>NUCLEOTIDE SEQUENCE [LARGE SCALE GENOMIC DNA]</scope>
    <source>
        <strain evidence="6 7">FSL H7-0604</strain>
    </source>
</reference>
<evidence type="ECO:0000256" key="3">
    <source>
        <dbReference type="ARBA" id="ARBA00023125"/>
    </source>
</evidence>
<keyword evidence="1" id="KW-0963">Cytoplasm</keyword>
<sequence length="283" mass="32910">MLKYTEASHMNPELLADPFWVESLSQVSPEHTHDFYEFFILTEGRCQHIVNGTAQLLQTGCLVFIRPSDTHRYEADGDSDCRFLNIPCRKSLIEDALTYLNEEEFLHGLLNTPLPRIAMLSQLEMASFVRSMERIRILSTLDKVKSRIFLKGLLVDTLTQHFFSAETVAQPEFPLWLEHAITKMHLKDNLHRGLHALYELSGRSAGHVNRAFRQYLNQTPTEYINQLKLNVARNLLLTTELRVVDIALESGFENVSHFYHQFKKFYHQAPLDFRRNAHVNRLV</sequence>
<evidence type="ECO:0000256" key="1">
    <source>
        <dbReference type="ARBA" id="ARBA00022490"/>
    </source>
</evidence>
<dbReference type="GO" id="GO:0003700">
    <property type="term" value="F:DNA-binding transcription factor activity"/>
    <property type="evidence" value="ECO:0007669"/>
    <property type="project" value="InterPro"/>
</dbReference>
<dbReference type="RefSeq" id="WP_076179829.1">
    <property type="nucleotide sequence ID" value="NZ_MKQL01000005.1"/>
</dbReference>
<dbReference type="Pfam" id="PF02311">
    <property type="entry name" value="AraC_binding"/>
    <property type="match status" value="1"/>
</dbReference>
<dbReference type="InterPro" id="IPR018060">
    <property type="entry name" value="HTH_AraC"/>
</dbReference>
<dbReference type="InterPro" id="IPR003313">
    <property type="entry name" value="AraC-bd"/>
</dbReference>
<dbReference type="SUPFAM" id="SSF46689">
    <property type="entry name" value="Homeodomain-like"/>
    <property type="match status" value="1"/>
</dbReference>
<keyword evidence="2" id="KW-0805">Transcription regulation</keyword>
<dbReference type="Proteomes" id="UP000187465">
    <property type="component" value="Unassembled WGS sequence"/>
</dbReference>
<evidence type="ECO:0000256" key="4">
    <source>
        <dbReference type="ARBA" id="ARBA00023163"/>
    </source>
</evidence>
<keyword evidence="3" id="KW-0238">DNA-binding</keyword>
<dbReference type="SMART" id="SM00342">
    <property type="entry name" value="HTH_ARAC"/>
    <property type="match status" value="1"/>
</dbReference>
<protein>
    <recommendedName>
        <fullName evidence="5">HTH araC/xylS-type domain-containing protein</fullName>
    </recommendedName>
</protein>
<evidence type="ECO:0000256" key="2">
    <source>
        <dbReference type="ARBA" id="ARBA00023015"/>
    </source>
</evidence>
<organism evidence="6 7">
    <name type="scientific">Paenibacillus odorifer</name>
    <dbReference type="NCBI Taxonomy" id="189426"/>
    <lineage>
        <taxon>Bacteria</taxon>
        <taxon>Bacillati</taxon>
        <taxon>Bacillota</taxon>
        <taxon>Bacilli</taxon>
        <taxon>Bacillales</taxon>
        <taxon>Paenibacillaceae</taxon>
        <taxon>Paenibacillus</taxon>
    </lineage>
</organism>
<dbReference type="Gene3D" id="2.60.120.10">
    <property type="entry name" value="Jelly Rolls"/>
    <property type="match status" value="1"/>
</dbReference>
<dbReference type="SUPFAM" id="SSF51215">
    <property type="entry name" value="Regulatory protein AraC"/>
    <property type="match status" value="1"/>
</dbReference>
<proteinExistence type="predicted"/>
<evidence type="ECO:0000313" key="7">
    <source>
        <dbReference type="Proteomes" id="UP000187465"/>
    </source>
</evidence>
<name>A0A1R0WV23_9BACL</name>
<comment type="caution">
    <text evidence="6">The sequence shown here is derived from an EMBL/GenBank/DDBJ whole genome shotgun (WGS) entry which is preliminary data.</text>
</comment>
<dbReference type="InterPro" id="IPR050204">
    <property type="entry name" value="AraC_XylS_family_regulators"/>
</dbReference>
<gene>
    <name evidence="6" type="ORF">BJP51_31815</name>
</gene>
<dbReference type="PANTHER" id="PTHR46796:SF13">
    <property type="entry name" value="HTH-TYPE TRANSCRIPTIONAL ACTIVATOR RHAS"/>
    <property type="match status" value="1"/>
</dbReference>
<dbReference type="PROSITE" id="PS01124">
    <property type="entry name" value="HTH_ARAC_FAMILY_2"/>
    <property type="match status" value="1"/>
</dbReference>
<dbReference type="InterPro" id="IPR009057">
    <property type="entry name" value="Homeodomain-like_sf"/>
</dbReference>
<dbReference type="Pfam" id="PF12833">
    <property type="entry name" value="HTH_18"/>
    <property type="match status" value="1"/>
</dbReference>
<dbReference type="GO" id="GO:0043565">
    <property type="term" value="F:sequence-specific DNA binding"/>
    <property type="evidence" value="ECO:0007669"/>
    <property type="project" value="InterPro"/>
</dbReference>
<dbReference type="Gene3D" id="1.10.10.60">
    <property type="entry name" value="Homeodomain-like"/>
    <property type="match status" value="2"/>
</dbReference>
<dbReference type="InterPro" id="IPR014710">
    <property type="entry name" value="RmlC-like_jellyroll"/>
</dbReference>
<evidence type="ECO:0000259" key="5">
    <source>
        <dbReference type="PROSITE" id="PS01124"/>
    </source>
</evidence>
<keyword evidence="4" id="KW-0804">Transcription</keyword>
<dbReference type="InterPro" id="IPR037923">
    <property type="entry name" value="HTH-like"/>
</dbReference>
<dbReference type="PANTHER" id="PTHR46796">
    <property type="entry name" value="HTH-TYPE TRANSCRIPTIONAL ACTIVATOR RHAS-RELATED"/>
    <property type="match status" value="1"/>
</dbReference>
<dbReference type="AlphaFoldDB" id="A0A1R0WV23"/>
<evidence type="ECO:0000313" key="6">
    <source>
        <dbReference type="EMBL" id="OMD21841.1"/>
    </source>
</evidence>
<accession>A0A1R0WV23</accession>
<feature type="domain" description="HTH araC/xylS-type" evidence="5">
    <location>
        <begin position="185"/>
        <end position="276"/>
    </location>
</feature>